<comment type="caution">
    <text evidence="2">The sequence shown here is derived from an EMBL/GenBank/DDBJ whole genome shotgun (WGS) entry which is preliminary data.</text>
</comment>
<reference evidence="3" key="1">
    <citation type="submission" date="2019-06" db="EMBL/GenBank/DDBJ databases">
        <title>Co-occurence of chitin degradation, pigmentation and bioactivity in marine Pseudoalteromonas.</title>
        <authorList>
            <person name="Sonnenschein E.C."/>
            <person name="Bech P.K."/>
        </authorList>
    </citation>
    <scope>NUCLEOTIDE SEQUENCE [LARGE SCALE GENOMIC DNA]</scope>
    <source>
        <strain evidence="3">S3895</strain>
    </source>
</reference>
<dbReference type="RefSeq" id="WP_138676650.1">
    <property type="nucleotide sequence ID" value="NZ_PNBW01000082.1"/>
</dbReference>
<gene>
    <name evidence="2" type="ORF">CWC20_15465</name>
</gene>
<organism evidence="2 3">
    <name type="scientific">Pseudoalteromonas aurantia</name>
    <dbReference type="NCBI Taxonomy" id="43654"/>
    <lineage>
        <taxon>Bacteria</taxon>
        <taxon>Pseudomonadati</taxon>
        <taxon>Pseudomonadota</taxon>
        <taxon>Gammaproteobacteria</taxon>
        <taxon>Alteromonadales</taxon>
        <taxon>Pseudoalteromonadaceae</taxon>
        <taxon>Pseudoalteromonas</taxon>
    </lineage>
</organism>
<sequence>MDVELETSVGKIFIEVKVTADCSGEKVSYIKSNKVPTLEIDLSQFLEQPPGICQSNALLQMGQTSNSGSNSMNSDTHSK</sequence>
<proteinExistence type="predicted"/>
<protein>
    <submittedName>
        <fullName evidence="2">Uncharacterized protein</fullName>
    </submittedName>
</protein>
<dbReference type="EMBL" id="PNBW01000082">
    <property type="protein sequence ID" value="TMO72230.1"/>
    <property type="molecule type" value="Genomic_DNA"/>
</dbReference>
<evidence type="ECO:0000313" key="2">
    <source>
        <dbReference type="EMBL" id="TMO72230.1"/>
    </source>
</evidence>
<accession>A0ABY2VUS3</accession>
<feature type="non-terminal residue" evidence="2">
    <location>
        <position position="79"/>
    </location>
</feature>
<evidence type="ECO:0000313" key="3">
    <source>
        <dbReference type="Proteomes" id="UP000307164"/>
    </source>
</evidence>
<name>A0ABY2VUS3_9GAMM</name>
<evidence type="ECO:0000256" key="1">
    <source>
        <dbReference type="SAM" id="MobiDB-lite"/>
    </source>
</evidence>
<keyword evidence="3" id="KW-1185">Reference proteome</keyword>
<dbReference type="Proteomes" id="UP000307164">
    <property type="component" value="Unassembled WGS sequence"/>
</dbReference>
<feature type="region of interest" description="Disordered" evidence="1">
    <location>
        <begin position="59"/>
        <end position="79"/>
    </location>
</feature>